<protein>
    <submittedName>
        <fullName evidence="1">Uncharacterized protein</fullName>
    </submittedName>
</protein>
<gene>
    <name evidence="1" type="ORF">TCIL3000_0_46860</name>
</gene>
<comment type="caution">
    <text evidence="1">The sequence shown here is derived from an EMBL/GenBank/DDBJ whole genome shotgun (WGS) entry which is preliminary data.</text>
</comment>
<reference evidence="2" key="1">
    <citation type="submission" date="2011-07" db="EMBL/GenBank/DDBJ databases">
        <title>Divergent evolution of antigenic variation in African trypanosomes.</title>
        <authorList>
            <person name="Jackson A.P."/>
            <person name="Berry A."/>
            <person name="Allison H.C."/>
            <person name="Burton P."/>
            <person name="Anderson J."/>
            <person name="Aslett M."/>
            <person name="Brown R."/>
            <person name="Corton N."/>
            <person name="Harris D."/>
            <person name="Hauser H."/>
            <person name="Gamble J."/>
            <person name="Gilderthorp R."/>
            <person name="McQuillan J."/>
            <person name="Quail M.A."/>
            <person name="Sanders M."/>
            <person name="Van Tonder A."/>
            <person name="Ginger M.L."/>
            <person name="Donelson J.E."/>
            <person name="Field M.C."/>
            <person name="Barry J.D."/>
            <person name="Berriman M."/>
            <person name="Hertz-Fowler C."/>
        </authorList>
    </citation>
    <scope>NUCLEOTIDE SEQUENCE [LARGE SCALE GENOMIC DNA]</scope>
    <source>
        <strain evidence="2">IL3000</strain>
    </source>
</reference>
<keyword evidence="2" id="KW-1185">Reference proteome</keyword>
<dbReference type="Proteomes" id="UP000000702">
    <property type="component" value="Unassembled WGS sequence"/>
</dbReference>
<proteinExistence type="predicted"/>
<accession>F9W9U8</accession>
<dbReference type="AlphaFoldDB" id="F9W9U8"/>
<dbReference type="EMBL" id="CAEQ01001351">
    <property type="protein sequence ID" value="CCD14003.1"/>
    <property type="molecule type" value="Genomic_DNA"/>
</dbReference>
<evidence type="ECO:0000313" key="1">
    <source>
        <dbReference type="EMBL" id="CCD14003.1"/>
    </source>
</evidence>
<sequence>MKGGAGGAAHLTADGVTESDQTAVSFSHPAVGRVSVPCSVGCPKRSDTGNAGFVVDKPQKPKLGATLGKRQVHAEHQKANRLKQMGETSCRAVAPLSEAALRGIKRRVAEYLPPCFTCARSFNGMRRSNTEVEQHLAGTTDATFREV</sequence>
<name>F9W9U8_TRYCI</name>
<organism evidence="1 2">
    <name type="scientific">Trypanosoma congolense (strain IL3000)</name>
    <dbReference type="NCBI Taxonomy" id="1068625"/>
    <lineage>
        <taxon>Eukaryota</taxon>
        <taxon>Discoba</taxon>
        <taxon>Euglenozoa</taxon>
        <taxon>Kinetoplastea</taxon>
        <taxon>Metakinetoplastina</taxon>
        <taxon>Trypanosomatida</taxon>
        <taxon>Trypanosomatidae</taxon>
        <taxon>Trypanosoma</taxon>
        <taxon>Nannomonas</taxon>
    </lineage>
</organism>
<evidence type="ECO:0000313" key="2">
    <source>
        <dbReference type="Proteomes" id="UP000000702"/>
    </source>
</evidence>
<reference evidence="1 2" key="2">
    <citation type="journal article" date="2012" name="Proc. Natl. Acad. Sci. U.S.A.">
        <title>Antigenic diversity is generated by distinct evolutionary mechanisms in African trypanosome species.</title>
        <authorList>
            <person name="Jackson A.P."/>
            <person name="Berry A."/>
            <person name="Aslett M."/>
            <person name="Allison H.C."/>
            <person name="Burton P."/>
            <person name="Vavrova-Anderson J."/>
            <person name="Brown R."/>
            <person name="Browne H."/>
            <person name="Corton N."/>
            <person name="Hauser H."/>
            <person name="Gamble J."/>
            <person name="Gilderthorp R."/>
            <person name="Marcello L."/>
            <person name="McQuillan J."/>
            <person name="Otto T.D."/>
            <person name="Quail M.A."/>
            <person name="Sanders M.J."/>
            <person name="van Tonder A."/>
            <person name="Ginger M.L."/>
            <person name="Field M.C."/>
            <person name="Barry J.D."/>
            <person name="Hertz-Fowler C."/>
            <person name="Berriman M."/>
        </authorList>
    </citation>
    <scope>NUCLEOTIDE SEQUENCE [LARGE SCALE GENOMIC DNA]</scope>
    <source>
        <strain evidence="1 2">IL3000</strain>
    </source>
</reference>